<proteinExistence type="predicted"/>
<evidence type="ECO:0000313" key="4">
    <source>
        <dbReference type="Proteomes" id="UP000068026"/>
    </source>
</evidence>
<evidence type="ECO:0000313" key="3">
    <source>
        <dbReference type="EMBL" id="SHE85141.1"/>
    </source>
</evidence>
<dbReference type="PANTHER" id="PTHR43155:SF2">
    <property type="entry name" value="CYCLIC DI-GMP PHOSPHODIESTERASE PA4108"/>
    <property type="match status" value="1"/>
</dbReference>
<reference evidence="4" key="2">
    <citation type="submission" date="2016-01" db="EMBL/GenBank/DDBJ databases">
        <authorList>
            <person name="Poehlein A."/>
            <person name="Schlien K."/>
            <person name="Gottschalk G."/>
            <person name="Buckel W."/>
            <person name="Daniel R."/>
        </authorList>
    </citation>
    <scope>NUCLEOTIDE SEQUENCE [LARGE SCALE GENOMIC DNA]</scope>
    <source>
        <strain evidence="4">X2</strain>
    </source>
</reference>
<dbReference type="EMBL" id="CP014223">
    <property type="protein sequence ID" value="AMJ41812.1"/>
    <property type="molecule type" value="Genomic_DNA"/>
</dbReference>
<protein>
    <submittedName>
        <fullName evidence="2">Cyclic di-GMP phosphodiesterase response regulator RpfG</fullName>
        <ecNumber evidence="2">3.1.4.52</ecNumber>
    </submittedName>
    <submittedName>
        <fullName evidence="3">HD-GYP domain, c-di-GMP phosphodiesterase class II (Or its inactivated variant)</fullName>
    </submittedName>
</protein>
<dbReference type="PANTHER" id="PTHR43155">
    <property type="entry name" value="CYCLIC DI-GMP PHOSPHODIESTERASE PA4108-RELATED"/>
    <property type="match status" value="1"/>
</dbReference>
<reference evidence="3" key="4">
    <citation type="submission" date="2016-11" db="EMBL/GenBank/DDBJ databases">
        <authorList>
            <person name="Varghese N."/>
            <person name="Submissions S."/>
        </authorList>
    </citation>
    <scope>NUCLEOTIDE SEQUENCE</scope>
    <source>
        <strain evidence="3">DSM 1682</strain>
    </source>
</reference>
<dbReference type="Gene3D" id="1.10.3210.10">
    <property type="entry name" value="Hypothetical protein af1432"/>
    <property type="match status" value="1"/>
</dbReference>
<dbReference type="KEGG" id="cpro:CPRO_22320"/>
<dbReference type="CDD" id="cd00077">
    <property type="entry name" value="HDc"/>
    <property type="match status" value="1"/>
</dbReference>
<dbReference type="InterPro" id="IPR037522">
    <property type="entry name" value="HD_GYP_dom"/>
</dbReference>
<dbReference type="Pfam" id="PF13487">
    <property type="entry name" value="HD_5"/>
    <property type="match status" value="1"/>
</dbReference>
<dbReference type="Proteomes" id="UP000068026">
    <property type="component" value="Chromosome"/>
</dbReference>
<dbReference type="EMBL" id="FQUA01000008">
    <property type="protein sequence ID" value="SHE85141.1"/>
    <property type="molecule type" value="Genomic_DNA"/>
</dbReference>
<dbReference type="PROSITE" id="PS51832">
    <property type="entry name" value="HD_GYP"/>
    <property type="match status" value="1"/>
</dbReference>
<organism evidence="3 5">
    <name type="scientific">Anaerotignum propionicum DSM 1682</name>
    <dbReference type="NCBI Taxonomy" id="991789"/>
    <lineage>
        <taxon>Bacteria</taxon>
        <taxon>Bacillati</taxon>
        <taxon>Bacillota</taxon>
        <taxon>Clostridia</taxon>
        <taxon>Lachnospirales</taxon>
        <taxon>Anaerotignaceae</taxon>
        <taxon>Anaerotignum</taxon>
    </lineage>
</organism>
<keyword evidence="2" id="KW-0378">Hydrolase</keyword>
<dbReference type="Proteomes" id="UP000184204">
    <property type="component" value="Unassembled WGS sequence"/>
</dbReference>
<keyword evidence="4" id="KW-1185">Reference proteome</keyword>
<reference evidence="5" key="3">
    <citation type="submission" date="2016-11" db="EMBL/GenBank/DDBJ databases">
        <authorList>
            <person name="Jaros S."/>
            <person name="Januszkiewicz K."/>
            <person name="Wedrychowicz H."/>
        </authorList>
    </citation>
    <scope>NUCLEOTIDE SEQUENCE [LARGE SCALE GENOMIC DNA]</scope>
    <source>
        <strain evidence="5">DSM 1682</strain>
    </source>
</reference>
<evidence type="ECO:0000313" key="2">
    <source>
        <dbReference type="EMBL" id="AMJ41812.1"/>
    </source>
</evidence>
<evidence type="ECO:0000313" key="5">
    <source>
        <dbReference type="Proteomes" id="UP000184204"/>
    </source>
</evidence>
<reference evidence="2 4" key="1">
    <citation type="journal article" date="2016" name="Genome Announc.">
        <title>Complete Genome Sequence of the Amino Acid-Fermenting Clostridium propionicum X2 (DSM 1682).</title>
        <authorList>
            <person name="Poehlein A."/>
            <person name="Schlien K."/>
            <person name="Chowdhury N.P."/>
            <person name="Gottschalk G."/>
            <person name="Buckel W."/>
            <person name="Daniel R."/>
        </authorList>
    </citation>
    <scope>NUCLEOTIDE SEQUENCE [LARGE SCALE GENOMIC DNA]</scope>
    <source>
        <strain evidence="2 4">X2</strain>
    </source>
</reference>
<feature type="domain" description="HD-GYP" evidence="1">
    <location>
        <begin position="95"/>
        <end position="291"/>
    </location>
</feature>
<dbReference type="AlphaFoldDB" id="A0A110A7B8"/>
<dbReference type="OrthoDB" id="9804747at2"/>
<accession>A0A110A7B8</accession>
<gene>
    <name evidence="2" type="primary">rpfG_5</name>
    <name evidence="2" type="ORF">CPRO_22320</name>
    <name evidence="3" type="ORF">SAMN02745151_02006</name>
</gene>
<dbReference type="EC" id="3.1.4.52" evidence="2"/>
<evidence type="ECO:0000259" key="1">
    <source>
        <dbReference type="PROSITE" id="PS51832"/>
    </source>
</evidence>
<dbReference type="GO" id="GO:0071111">
    <property type="term" value="F:cyclic-guanylate-specific phosphodiesterase activity"/>
    <property type="evidence" value="ECO:0007669"/>
    <property type="project" value="UniProtKB-EC"/>
</dbReference>
<dbReference type="SUPFAM" id="SSF109604">
    <property type="entry name" value="HD-domain/PDEase-like"/>
    <property type="match status" value="1"/>
</dbReference>
<dbReference type="SMART" id="SM00471">
    <property type="entry name" value="HDc"/>
    <property type="match status" value="1"/>
</dbReference>
<name>A0A110A7B8_ANAPI</name>
<dbReference type="InterPro" id="IPR003607">
    <property type="entry name" value="HD/PDEase_dom"/>
</dbReference>
<dbReference type="RefSeq" id="WP_066051640.1">
    <property type="nucleotide sequence ID" value="NZ_CP014223.1"/>
</dbReference>
<sequence length="335" mass="37883">MRYLPIKQVKENSILAIPVYNDSGSILLNANTILKQAYLKKLELLGYVGLYIYDDISNGIVVKELLSEQTRRDTVAALKSLNLDLCRLMAHSIVDELLDKSDVSYDMVNIAAFDNYTYIHCINVSVLSVIVGIGMGLNYSQLKHLSEAALFHDIGKVSISLDILNKKGKLTEEEMNIMRCHSEEGYNMLKENCMISGLVKNAVLSHHENEDGSGYPRQLSDKNIHIYAKIIHVCDVYDALVSNRVYRRAMNPADALEYLMSNCYIMFDIDCVKKILEYVSPYPTGISVELSNGQEAIVVQQNTKHYLRPKVMITATKEEIDLMEVFNLTILKILT</sequence>